<evidence type="ECO:0000256" key="3">
    <source>
        <dbReference type="SAM" id="MobiDB-lite"/>
    </source>
</evidence>
<proteinExistence type="inferred from homology"/>
<evidence type="ECO:0000313" key="8">
    <source>
        <dbReference type="Proteomes" id="UP001071230"/>
    </source>
</evidence>
<evidence type="ECO:0000256" key="2">
    <source>
        <dbReference type="ARBA" id="ARBA00022598"/>
    </source>
</evidence>
<dbReference type="PROSITE" id="PS00455">
    <property type="entry name" value="AMP_BINDING"/>
    <property type="match status" value="1"/>
</dbReference>
<dbReference type="InterPro" id="IPR050237">
    <property type="entry name" value="ATP-dep_AMP-bd_enzyme"/>
</dbReference>
<dbReference type="CDD" id="cd05936">
    <property type="entry name" value="FC-FACS_FadD_like"/>
    <property type="match status" value="1"/>
</dbReference>
<dbReference type="EMBL" id="LR746496">
    <property type="protein sequence ID" value="CAA7601634.1"/>
    <property type="molecule type" value="Genomic_DNA"/>
</dbReference>
<gene>
    <name evidence="7" type="ORF">DEACI_1579</name>
    <name evidence="6" type="ORF">DEACI_2301</name>
</gene>
<keyword evidence="2 7" id="KW-0436">Ligase</keyword>
<dbReference type="Proteomes" id="UP001071230">
    <property type="component" value="Unassembled WGS sequence"/>
</dbReference>
<dbReference type="FunFam" id="3.40.50.12780:FF:000003">
    <property type="entry name" value="Long-chain-fatty-acid--CoA ligase FadD"/>
    <property type="match status" value="1"/>
</dbReference>
<evidence type="ECO:0000313" key="6">
    <source>
        <dbReference type="EMBL" id="CAA7601634.1"/>
    </source>
</evidence>
<feature type="region of interest" description="Disordered" evidence="3">
    <location>
        <begin position="572"/>
        <end position="604"/>
    </location>
</feature>
<dbReference type="PANTHER" id="PTHR43767:SF12">
    <property type="entry name" value="AMP-DEPENDENT SYNTHETASE AND LIGASE"/>
    <property type="match status" value="1"/>
</dbReference>
<dbReference type="PANTHER" id="PTHR43767">
    <property type="entry name" value="LONG-CHAIN-FATTY-ACID--COA LIGASE"/>
    <property type="match status" value="1"/>
</dbReference>
<evidence type="ECO:0000256" key="1">
    <source>
        <dbReference type="ARBA" id="ARBA00006432"/>
    </source>
</evidence>
<feature type="domain" description="AMP-dependent synthetase/ligase" evidence="4">
    <location>
        <begin position="50"/>
        <end position="438"/>
    </location>
</feature>
<dbReference type="GO" id="GO:0004467">
    <property type="term" value="F:long-chain fatty acid-CoA ligase activity"/>
    <property type="evidence" value="ECO:0007669"/>
    <property type="project" value="UniProtKB-EC"/>
</dbReference>
<evidence type="ECO:0000259" key="4">
    <source>
        <dbReference type="Pfam" id="PF00501"/>
    </source>
</evidence>
<dbReference type="EMBL" id="CDGJ01000037">
    <property type="protein sequence ID" value="CEJ07121.1"/>
    <property type="molecule type" value="Genomic_DNA"/>
</dbReference>
<dbReference type="FunFam" id="3.30.300.30:FF:000008">
    <property type="entry name" value="2,3-dihydroxybenzoate-AMP ligase"/>
    <property type="match status" value="1"/>
</dbReference>
<feature type="compositionally biased region" description="Basic and acidic residues" evidence="3">
    <location>
        <begin position="576"/>
        <end position="604"/>
    </location>
</feature>
<reference evidence="7" key="1">
    <citation type="submission" date="2014-11" db="EMBL/GenBank/DDBJ databases">
        <authorList>
            <person name="Hornung B.V."/>
        </authorList>
    </citation>
    <scope>NUCLEOTIDE SEQUENCE</scope>
    <source>
        <strain evidence="7">INE</strain>
    </source>
</reference>
<evidence type="ECO:0000259" key="5">
    <source>
        <dbReference type="Pfam" id="PF13193"/>
    </source>
</evidence>
<dbReference type="Gene3D" id="3.30.300.30">
    <property type="match status" value="1"/>
</dbReference>
<dbReference type="KEGG" id="aacx:DEACI_2301"/>
<dbReference type="InterPro" id="IPR025110">
    <property type="entry name" value="AMP-bd_C"/>
</dbReference>
<keyword evidence="8" id="KW-1185">Reference proteome</keyword>
<organism evidence="6">
    <name type="scientific">Acididesulfobacillus acetoxydans</name>
    <dbReference type="NCBI Taxonomy" id="1561005"/>
    <lineage>
        <taxon>Bacteria</taxon>
        <taxon>Bacillati</taxon>
        <taxon>Bacillota</taxon>
        <taxon>Clostridia</taxon>
        <taxon>Eubacteriales</taxon>
        <taxon>Peptococcaceae</taxon>
        <taxon>Acididesulfobacillus</taxon>
    </lineage>
</organism>
<evidence type="ECO:0000313" key="7">
    <source>
        <dbReference type="EMBL" id="CEJ07121.1"/>
    </source>
</evidence>
<dbReference type="InterPro" id="IPR020845">
    <property type="entry name" value="AMP-binding_CS"/>
</dbReference>
<sequence>MAFVQSEGGKTMDAIKGNPSPYAEKPWLKFYPSQVRPQLDYPRVPLTHLLEKAVRDFPDRIATVFFGAKLTYAEIWRQVNRFAGSLAASGVKKGDRVALMLPNCPQAVIAYYGALLIGAVVVQHNPLYVERELQFQLQDSGSETIVALDLLYPRIMKIKADTPLRRIIFTGLEEYMPFPKNLVYVYKTKKEGKSRNYPAATGVYSWKEFLQQGQDSAPRVEVREGDLAVLQYTGGTTGVPKGAMLTHANLMANTYQVLAWMMDGKPGQERMLCALPFFHVYGMTVAMNVGVALASQLIILPKFEVKMALEAIRKYRPTFFPGAPTMYVAINTYPEVRKYNISSIRSCLSGSAALPLEVQVTFERLTGGRLVEGYGLSECSPVTHCNPLLNELRRNGTIGLPLPDTEIRIVDPDTHEEMAPGQAGELAVKGPQVMIGYWNRPEVTAMSLQDGWFYTGDIAQMNEDGYFVIVDRKKDIIIAGGFNIYPREVEEVLYQHPAVREAAVTGIADSYRGETVKAYLVLKAGQEASAEEIIQYSRSKLAAYKVPRVVEFRQELPKTIVGKVLKRQLQQEEEQAAEKAAAEREQDGTGDLETRKREQDGGAD</sequence>
<dbReference type="AlphaFoldDB" id="A0A8S0WP26"/>
<comment type="similarity">
    <text evidence="1">Belongs to the ATP-dependent AMP-binding enzyme family.</text>
</comment>
<dbReference type="Pfam" id="PF13193">
    <property type="entry name" value="AMP-binding_C"/>
    <property type="match status" value="1"/>
</dbReference>
<dbReference type="Gene3D" id="3.40.50.12780">
    <property type="entry name" value="N-terminal domain of ligase-like"/>
    <property type="match status" value="1"/>
</dbReference>
<dbReference type="InterPro" id="IPR042099">
    <property type="entry name" value="ANL_N_sf"/>
</dbReference>
<dbReference type="SUPFAM" id="SSF56801">
    <property type="entry name" value="Acetyl-CoA synthetase-like"/>
    <property type="match status" value="1"/>
</dbReference>
<dbReference type="InterPro" id="IPR045851">
    <property type="entry name" value="AMP-bd_C_sf"/>
</dbReference>
<dbReference type="Pfam" id="PF00501">
    <property type="entry name" value="AMP-binding"/>
    <property type="match status" value="1"/>
</dbReference>
<reference evidence="6" key="2">
    <citation type="submission" date="2020-01" db="EMBL/GenBank/DDBJ databases">
        <authorList>
            <person name="Hornung B."/>
        </authorList>
    </citation>
    <scope>NUCLEOTIDE SEQUENCE</scope>
    <source>
        <strain evidence="6">PacBioINE</strain>
    </source>
</reference>
<feature type="domain" description="AMP-binding enzyme C-terminal" evidence="5">
    <location>
        <begin position="488"/>
        <end position="563"/>
    </location>
</feature>
<name>A0A8S0WP26_9FIRM</name>
<dbReference type="EC" id="6.2.1.3" evidence="7"/>
<accession>A0A8S0WP26</accession>
<protein>
    <submittedName>
        <fullName evidence="6">AMP-dependent synthetase/ligase</fullName>
    </submittedName>
    <submittedName>
        <fullName evidence="7">Long-chain-fatty-acid--CoA ligase</fullName>
        <ecNumber evidence="7">6.2.1.3</ecNumber>
    </submittedName>
</protein>
<dbReference type="Proteomes" id="UP000836597">
    <property type="component" value="Chromosome"/>
</dbReference>
<dbReference type="InterPro" id="IPR000873">
    <property type="entry name" value="AMP-dep_synth/lig_dom"/>
</dbReference>